<comment type="caution">
    <text evidence="2">The sequence shown here is derived from an EMBL/GenBank/DDBJ whole genome shotgun (WGS) entry which is preliminary data.</text>
</comment>
<feature type="domain" description="Thioredoxin" evidence="1">
    <location>
        <begin position="1"/>
        <end position="107"/>
    </location>
</feature>
<dbReference type="SUPFAM" id="SSF52833">
    <property type="entry name" value="Thioredoxin-like"/>
    <property type="match status" value="1"/>
</dbReference>
<dbReference type="InterPro" id="IPR036249">
    <property type="entry name" value="Thioredoxin-like_sf"/>
</dbReference>
<gene>
    <name evidence="2" type="ORF">J9259_06520</name>
    <name evidence="3" type="ORF">KIY12_09225</name>
</gene>
<dbReference type="EMBL" id="JAGVSJ010000015">
    <property type="protein sequence ID" value="MBX8632153.1"/>
    <property type="molecule type" value="Genomic_DNA"/>
</dbReference>
<reference evidence="2" key="1">
    <citation type="submission" date="2021-04" db="EMBL/GenBank/DDBJ databases">
        <title>Genomic insights into ecological role and evolution of a novel Thermoplasmata order Candidatus Sysuiplasmatales.</title>
        <authorList>
            <person name="Yuan Y."/>
        </authorList>
    </citation>
    <scope>NUCLEOTIDE SEQUENCE</scope>
    <source>
        <strain evidence="3">TUT19-bin139</strain>
        <strain evidence="2">YP2-bin.285</strain>
    </source>
</reference>
<protein>
    <submittedName>
        <fullName evidence="2">Thioredoxin family protein</fullName>
    </submittedName>
</protein>
<evidence type="ECO:0000313" key="3">
    <source>
        <dbReference type="EMBL" id="MBX8644881.1"/>
    </source>
</evidence>
<dbReference type="Proteomes" id="UP000750197">
    <property type="component" value="Unassembled WGS sequence"/>
</dbReference>
<dbReference type="Proteomes" id="UP000716004">
    <property type="component" value="Unassembled WGS sequence"/>
</dbReference>
<organism evidence="2 4">
    <name type="scientific">Candidatus Sysuiplasma superficiale</name>
    <dbReference type="NCBI Taxonomy" id="2823368"/>
    <lineage>
        <taxon>Archaea</taxon>
        <taxon>Methanobacteriati</taxon>
        <taxon>Thermoplasmatota</taxon>
        <taxon>Thermoplasmata</taxon>
        <taxon>Candidatus Sysuiplasmatales</taxon>
        <taxon>Candidatus Sysuiplasmataceae</taxon>
        <taxon>Candidatus Sysuiplasma</taxon>
    </lineage>
</organism>
<dbReference type="Gene3D" id="3.40.30.10">
    <property type="entry name" value="Glutaredoxin"/>
    <property type="match status" value="1"/>
</dbReference>
<dbReference type="Pfam" id="PF00085">
    <property type="entry name" value="Thioredoxin"/>
    <property type="match status" value="1"/>
</dbReference>
<dbReference type="InterPro" id="IPR013766">
    <property type="entry name" value="Thioredoxin_domain"/>
</dbReference>
<evidence type="ECO:0000259" key="1">
    <source>
        <dbReference type="PROSITE" id="PS51352"/>
    </source>
</evidence>
<proteinExistence type="predicted"/>
<accession>A0A8J7YSY8</accession>
<dbReference type="AlphaFoldDB" id="A0A8J7YSY8"/>
<dbReference type="PROSITE" id="PS51352">
    <property type="entry name" value="THIOREDOXIN_2"/>
    <property type="match status" value="1"/>
</dbReference>
<sequence length="107" mass="12003">MKNLTEKDFSGNEYTEKERTVVVFHATWCPFCRRFVSSYDRLVEGIGFRAALADVSDPDSRLWDDFSIDVIPTAIIFDGGKAVSRLDGISGVGIREKDFIEFVSASD</sequence>
<name>A0A8J7YSY8_9ARCH</name>
<evidence type="ECO:0000313" key="4">
    <source>
        <dbReference type="Proteomes" id="UP000716004"/>
    </source>
</evidence>
<dbReference type="EMBL" id="JAHEAC010000116">
    <property type="protein sequence ID" value="MBX8644881.1"/>
    <property type="molecule type" value="Genomic_DNA"/>
</dbReference>
<dbReference type="CDD" id="cd02947">
    <property type="entry name" value="TRX_family"/>
    <property type="match status" value="1"/>
</dbReference>
<evidence type="ECO:0000313" key="2">
    <source>
        <dbReference type="EMBL" id="MBX8632153.1"/>
    </source>
</evidence>